<dbReference type="PANTHER" id="PTHR42756:SF1">
    <property type="entry name" value="TRANSCRIPTIONAL REPRESSOR OF EMRAB OPERON"/>
    <property type="match status" value="1"/>
</dbReference>
<proteinExistence type="predicted"/>
<sequence length="144" mass="17128">MNREKLIQEATEYNEALKIVFIKEYEKVLKEFDLSTKQIYILKFLSQKGRATVNEIAEYINGTASAASQQIKKLEEKKYVHRSINKENRREIFVDMDQRGIQFFEEMKKADDSIIQKYFLRLSDQEIQSYHGVMKKLFEMTKGL</sequence>
<evidence type="ECO:0000256" key="1">
    <source>
        <dbReference type="ARBA" id="ARBA00023015"/>
    </source>
</evidence>
<dbReference type="PROSITE" id="PS50995">
    <property type="entry name" value="HTH_MARR_2"/>
    <property type="match status" value="1"/>
</dbReference>
<accession>A0ABR9QL44</accession>
<comment type="caution">
    <text evidence="5">The sequence shown here is derived from an EMBL/GenBank/DDBJ whole genome shotgun (WGS) entry which is preliminary data.</text>
</comment>
<dbReference type="Gene3D" id="1.10.10.10">
    <property type="entry name" value="Winged helix-like DNA-binding domain superfamily/Winged helix DNA-binding domain"/>
    <property type="match status" value="1"/>
</dbReference>
<evidence type="ECO:0000259" key="4">
    <source>
        <dbReference type="PROSITE" id="PS50995"/>
    </source>
</evidence>
<feature type="domain" description="HTH marR-type" evidence="4">
    <location>
        <begin position="3"/>
        <end position="139"/>
    </location>
</feature>
<reference evidence="5 6" key="1">
    <citation type="submission" date="2020-10" db="EMBL/GenBank/DDBJ databases">
        <title>Bacillus sp. HD4P25, an endophyte from a halophyte.</title>
        <authorList>
            <person name="Sun J.-Q."/>
        </authorList>
    </citation>
    <scope>NUCLEOTIDE SEQUENCE [LARGE SCALE GENOMIC DNA]</scope>
    <source>
        <strain evidence="5 6">YIM 93174</strain>
    </source>
</reference>
<keyword evidence="2" id="KW-0238">DNA-binding</keyword>
<dbReference type="InterPro" id="IPR036388">
    <property type="entry name" value="WH-like_DNA-bd_sf"/>
</dbReference>
<dbReference type="Pfam" id="PF01047">
    <property type="entry name" value="MarR"/>
    <property type="match status" value="1"/>
</dbReference>
<organism evidence="5 6">
    <name type="scientific">Litchfieldia luteola</name>
    <dbReference type="NCBI Taxonomy" id="682179"/>
    <lineage>
        <taxon>Bacteria</taxon>
        <taxon>Bacillati</taxon>
        <taxon>Bacillota</taxon>
        <taxon>Bacilli</taxon>
        <taxon>Bacillales</taxon>
        <taxon>Bacillaceae</taxon>
        <taxon>Litchfieldia</taxon>
    </lineage>
</organism>
<name>A0ABR9QL44_9BACI</name>
<keyword evidence="1" id="KW-0805">Transcription regulation</keyword>
<dbReference type="InterPro" id="IPR000835">
    <property type="entry name" value="HTH_MarR-typ"/>
</dbReference>
<evidence type="ECO:0000256" key="2">
    <source>
        <dbReference type="ARBA" id="ARBA00023125"/>
    </source>
</evidence>
<dbReference type="Proteomes" id="UP001516662">
    <property type="component" value="Unassembled WGS sequence"/>
</dbReference>
<dbReference type="RefSeq" id="WP_193537622.1">
    <property type="nucleotide sequence ID" value="NZ_JADCLJ010000021.1"/>
</dbReference>
<dbReference type="InterPro" id="IPR036390">
    <property type="entry name" value="WH_DNA-bd_sf"/>
</dbReference>
<dbReference type="EMBL" id="JADCLJ010000021">
    <property type="protein sequence ID" value="MBE4909215.1"/>
    <property type="molecule type" value="Genomic_DNA"/>
</dbReference>
<dbReference type="PANTHER" id="PTHR42756">
    <property type="entry name" value="TRANSCRIPTIONAL REGULATOR, MARR"/>
    <property type="match status" value="1"/>
</dbReference>
<dbReference type="InterPro" id="IPR011991">
    <property type="entry name" value="ArsR-like_HTH"/>
</dbReference>
<dbReference type="CDD" id="cd00090">
    <property type="entry name" value="HTH_ARSR"/>
    <property type="match status" value="1"/>
</dbReference>
<gene>
    <name evidence="5" type="ORF">IMZ08_14205</name>
</gene>
<evidence type="ECO:0000313" key="6">
    <source>
        <dbReference type="Proteomes" id="UP001516662"/>
    </source>
</evidence>
<evidence type="ECO:0000256" key="3">
    <source>
        <dbReference type="ARBA" id="ARBA00023163"/>
    </source>
</evidence>
<keyword evidence="3" id="KW-0804">Transcription</keyword>
<evidence type="ECO:0000313" key="5">
    <source>
        <dbReference type="EMBL" id="MBE4909215.1"/>
    </source>
</evidence>
<dbReference type="SUPFAM" id="SSF46785">
    <property type="entry name" value="Winged helix' DNA-binding domain"/>
    <property type="match status" value="1"/>
</dbReference>
<dbReference type="SMART" id="SM00347">
    <property type="entry name" value="HTH_MARR"/>
    <property type="match status" value="1"/>
</dbReference>
<keyword evidence="6" id="KW-1185">Reference proteome</keyword>
<protein>
    <submittedName>
        <fullName evidence="5">MarR family transcriptional regulator</fullName>
    </submittedName>
</protein>